<evidence type="ECO:0000313" key="2">
    <source>
        <dbReference type="Proteomes" id="UP000035763"/>
    </source>
</evidence>
<dbReference type="STRING" id="1193182.BN11_120023"/>
<protein>
    <submittedName>
        <fullName evidence="1">Uncharacterized protein</fullName>
    </submittedName>
</protein>
<keyword evidence="2" id="KW-1185">Reference proteome</keyword>
<gene>
    <name evidence="1" type="ORF">BN11_120023</name>
</gene>
<reference evidence="1 2" key="1">
    <citation type="journal article" date="2013" name="ISME J.">
        <title>A metabolic model for members of the genus Tetrasphaera involved in enhanced biological phosphorus removal.</title>
        <authorList>
            <person name="Kristiansen R."/>
            <person name="Nguyen H.T.T."/>
            <person name="Saunders A.M."/>
            <person name="Nielsen J.L."/>
            <person name="Wimmer R."/>
            <person name="Le V.Q."/>
            <person name="McIlroy S.J."/>
            <person name="Petrovski S."/>
            <person name="Seviour R.J."/>
            <person name="Calteau A."/>
            <person name="Nielsen K.L."/>
            <person name="Nielsen P.H."/>
        </authorList>
    </citation>
    <scope>NUCLEOTIDE SEQUENCE [LARGE SCALE GENOMIC DNA]</scope>
    <source>
        <strain evidence="1 2">Ben110</strain>
    </source>
</reference>
<organism evidence="1 2">
    <name type="scientific">Nostocoides australiense Ben110</name>
    <dbReference type="NCBI Taxonomy" id="1193182"/>
    <lineage>
        <taxon>Bacteria</taxon>
        <taxon>Bacillati</taxon>
        <taxon>Actinomycetota</taxon>
        <taxon>Actinomycetes</taxon>
        <taxon>Micrococcales</taxon>
        <taxon>Intrasporangiaceae</taxon>
        <taxon>Nostocoides</taxon>
    </lineage>
</organism>
<comment type="caution">
    <text evidence="1">The sequence shown here is derived from an EMBL/GenBank/DDBJ whole genome shotgun (WGS) entry which is preliminary data.</text>
</comment>
<dbReference type="RefSeq" id="WP_053083965.1">
    <property type="nucleotide sequence ID" value="NZ_HG764815.1"/>
</dbReference>
<sequence>MSLPHAAVVVEDRYSSIFKLTHIRPAMVADMLAELQVQFATVPIVFAENRALAQEWTYRFLGAAADESRSREARQGGGSGVELVSIVQHRTVTIQRT</sequence>
<evidence type="ECO:0000313" key="1">
    <source>
        <dbReference type="EMBL" id="CCH71920.1"/>
    </source>
</evidence>
<dbReference type="EMBL" id="CAJA01000024">
    <property type="protein sequence ID" value="CCH71920.1"/>
    <property type="molecule type" value="Genomic_DNA"/>
</dbReference>
<dbReference type="AlphaFoldDB" id="W6JU10"/>
<accession>W6JU10</accession>
<proteinExistence type="predicted"/>
<dbReference type="Proteomes" id="UP000035763">
    <property type="component" value="Unassembled WGS sequence"/>
</dbReference>
<name>W6JU10_9MICO</name>